<proteinExistence type="predicted"/>
<protein>
    <submittedName>
        <fullName evidence="2">Uncharacterized protein</fullName>
    </submittedName>
</protein>
<organism evidence="2 3">
    <name type="scientific">Crepidotus variabilis</name>
    <dbReference type="NCBI Taxonomy" id="179855"/>
    <lineage>
        <taxon>Eukaryota</taxon>
        <taxon>Fungi</taxon>
        <taxon>Dikarya</taxon>
        <taxon>Basidiomycota</taxon>
        <taxon>Agaricomycotina</taxon>
        <taxon>Agaricomycetes</taxon>
        <taxon>Agaricomycetidae</taxon>
        <taxon>Agaricales</taxon>
        <taxon>Agaricineae</taxon>
        <taxon>Crepidotaceae</taxon>
        <taxon>Crepidotus</taxon>
    </lineage>
</organism>
<sequence length="113" mass="13007">MHEALGLEGMSSDESEAEDSTRYVKVMDWRSGDVIKRYKRIDPERARMTKWGKNLPGTKPQNRKRRSNALLSSCPPPTGKPINMYNADWYAALTLYQKQDLKASPAMEFRIEV</sequence>
<dbReference type="OrthoDB" id="3224221at2759"/>
<comment type="caution">
    <text evidence="2">The sequence shown here is derived from an EMBL/GenBank/DDBJ whole genome shotgun (WGS) entry which is preliminary data.</text>
</comment>
<reference evidence="2" key="1">
    <citation type="submission" date="2020-11" db="EMBL/GenBank/DDBJ databases">
        <authorList>
            <consortium name="DOE Joint Genome Institute"/>
            <person name="Ahrendt S."/>
            <person name="Riley R."/>
            <person name="Andreopoulos W."/>
            <person name="Labutti K."/>
            <person name="Pangilinan J."/>
            <person name="Ruiz-Duenas F.J."/>
            <person name="Barrasa J.M."/>
            <person name="Sanchez-Garcia M."/>
            <person name="Camarero S."/>
            <person name="Miyauchi S."/>
            <person name="Serrano A."/>
            <person name="Linde D."/>
            <person name="Babiker R."/>
            <person name="Drula E."/>
            <person name="Ayuso-Fernandez I."/>
            <person name="Pacheco R."/>
            <person name="Padilla G."/>
            <person name="Ferreira P."/>
            <person name="Barriuso J."/>
            <person name="Kellner H."/>
            <person name="Castanera R."/>
            <person name="Alfaro M."/>
            <person name="Ramirez L."/>
            <person name="Pisabarro A.G."/>
            <person name="Kuo A."/>
            <person name="Tritt A."/>
            <person name="Lipzen A."/>
            <person name="He G."/>
            <person name="Yan M."/>
            <person name="Ng V."/>
            <person name="Cullen D."/>
            <person name="Martin F."/>
            <person name="Rosso M.-N."/>
            <person name="Henrissat B."/>
            <person name="Hibbett D."/>
            <person name="Martinez A.T."/>
            <person name="Grigoriev I.V."/>
        </authorList>
    </citation>
    <scope>NUCLEOTIDE SEQUENCE</scope>
    <source>
        <strain evidence="2">CBS 506.95</strain>
    </source>
</reference>
<name>A0A9P6EF06_9AGAR</name>
<feature type="region of interest" description="Disordered" evidence="1">
    <location>
        <begin position="1"/>
        <end position="21"/>
    </location>
</feature>
<evidence type="ECO:0000313" key="3">
    <source>
        <dbReference type="Proteomes" id="UP000807306"/>
    </source>
</evidence>
<feature type="region of interest" description="Disordered" evidence="1">
    <location>
        <begin position="49"/>
        <end position="77"/>
    </location>
</feature>
<dbReference type="AlphaFoldDB" id="A0A9P6EF06"/>
<keyword evidence="3" id="KW-1185">Reference proteome</keyword>
<evidence type="ECO:0000313" key="2">
    <source>
        <dbReference type="EMBL" id="KAF9528323.1"/>
    </source>
</evidence>
<evidence type="ECO:0000256" key="1">
    <source>
        <dbReference type="SAM" id="MobiDB-lite"/>
    </source>
</evidence>
<gene>
    <name evidence="2" type="ORF">CPB83DRAFT_894577</name>
</gene>
<dbReference type="EMBL" id="MU157854">
    <property type="protein sequence ID" value="KAF9528323.1"/>
    <property type="molecule type" value="Genomic_DNA"/>
</dbReference>
<accession>A0A9P6EF06</accession>
<dbReference type="Proteomes" id="UP000807306">
    <property type="component" value="Unassembled WGS sequence"/>
</dbReference>